<comment type="caution">
    <text evidence="2">The sequence shown here is derived from an EMBL/GenBank/DDBJ whole genome shotgun (WGS) entry which is preliminary data.</text>
</comment>
<keyword evidence="3" id="KW-1185">Reference proteome</keyword>
<feature type="compositionally biased region" description="Basic and acidic residues" evidence="1">
    <location>
        <begin position="20"/>
        <end position="30"/>
    </location>
</feature>
<reference evidence="2 3" key="1">
    <citation type="submission" date="2016-09" db="EMBL/GenBank/DDBJ databases">
        <authorList>
            <person name="Capua I."/>
            <person name="De Benedictis P."/>
            <person name="Joannis T."/>
            <person name="Lombin L.H."/>
            <person name="Cattoli G."/>
        </authorList>
    </citation>
    <scope>NUCLEOTIDE SEQUENCE [LARGE SCALE GENOMIC DNA]</scope>
    <source>
        <strain evidence="2 3">IMI 309357</strain>
    </source>
</reference>
<feature type="compositionally biased region" description="Low complexity" evidence="1">
    <location>
        <begin position="114"/>
        <end position="127"/>
    </location>
</feature>
<name>A0A1G4BG34_9PEZI</name>
<feature type="compositionally biased region" description="Acidic residues" evidence="1">
    <location>
        <begin position="77"/>
        <end position="93"/>
    </location>
</feature>
<evidence type="ECO:0000313" key="2">
    <source>
        <dbReference type="EMBL" id="OHF00316.1"/>
    </source>
</evidence>
<dbReference type="EMBL" id="MJBS01000028">
    <property type="protein sequence ID" value="OHF00316.1"/>
    <property type="molecule type" value="Genomic_DNA"/>
</dbReference>
<feature type="region of interest" description="Disordered" evidence="1">
    <location>
        <begin position="177"/>
        <end position="209"/>
    </location>
</feature>
<evidence type="ECO:0000313" key="3">
    <source>
        <dbReference type="Proteomes" id="UP000176998"/>
    </source>
</evidence>
<dbReference type="OrthoDB" id="4849518at2759"/>
<proteinExistence type="predicted"/>
<dbReference type="Proteomes" id="UP000176998">
    <property type="component" value="Unassembled WGS sequence"/>
</dbReference>
<accession>A0A1G4BG34</accession>
<evidence type="ECO:0000256" key="1">
    <source>
        <dbReference type="SAM" id="MobiDB-lite"/>
    </source>
</evidence>
<sequence>MLRLDPTVIRVTTSDVKLFEHQQKTEDRSRRGTIGRFNPQPCSNTSHHSQQLGFLQHDAASAREVIETYTGSPVLDPDNDDIVVIDDDDDDDEKTNRSSSGDGSRTRDGLYNDLTPSLSTSRLPLPLPFSATTRVTTSTNQPGNVHDLAAEGPAFKRTKTQCTYGAGDTANTNTRCPISRQPRSASDAKQSVRSSTPRTAAGGIYGAKQQAASSPEFIESCFEIASTWCESINSY</sequence>
<dbReference type="GeneID" id="34557455"/>
<feature type="region of interest" description="Disordered" evidence="1">
    <location>
        <begin position="70"/>
        <end position="127"/>
    </location>
</feature>
<organism evidence="2 3">
    <name type="scientific">Colletotrichum orchidophilum</name>
    <dbReference type="NCBI Taxonomy" id="1209926"/>
    <lineage>
        <taxon>Eukaryota</taxon>
        <taxon>Fungi</taxon>
        <taxon>Dikarya</taxon>
        <taxon>Ascomycota</taxon>
        <taxon>Pezizomycotina</taxon>
        <taxon>Sordariomycetes</taxon>
        <taxon>Hypocreomycetidae</taxon>
        <taxon>Glomerellales</taxon>
        <taxon>Glomerellaceae</taxon>
        <taxon>Colletotrichum</taxon>
    </lineage>
</organism>
<dbReference type="RefSeq" id="XP_022477460.1">
    <property type="nucleotide sequence ID" value="XM_022615945.1"/>
</dbReference>
<gene>
    <name evidence="2" type="ORF">CORC01_04297</name>
</gene>
<feature type="compositionally biased region" description="Polar residues" evidence="1">
    <location>
        <begin position="40"/>
        <end position="50"/>
    </location>
</feature>
<protein>
    <submittedName>
        <fullName evidence="2">Uncharacterized protein</fullName>
    </submittedName>
</protein>
<feature type="region of interest" description="Disordered" evidence="1">
    <location>
        <begin position="20"/>
        <end position="50"/>
    </location>
</feature>
<feature type="compositionally biased region" description="Polar residues" evidence="1">
    <location>
        <begin position="177"/>
        <end position="198"/>
    </location>
</feature>
<dbReference type="AlphaFoldDB" id="A0A1G4BG34"/>